<dbReference type="SMART" id="SM00823">
    <property type="entry name" value="PKS_PP"/>
    <property type="match status" value="1"/>
</dbReference>
<dbReference type="RefSeq" id="WP_184642831.1">
    <property type="nucleotide sequence ID" value="NZ_JACIFZ010000025.1"/>
</dbReference>
<dbReference type="PANTHER" id="PTHR45527:SF1">
    <property type="entry name" value="FATTY ACID SYNTHASE"/>
    <property type="match status" value="1"/>
</dbReference>
<evidence type="ECO:0000313" key="6">
    <source>
        <dbReference type="Proteomes" id="UP000524450"/>
    </source>
</evidence>
<dbReference type="PANTHER" id="PTHR45527">
    <property type="entry name" value="NONRIBOSOMAL PEPTIDE SYNTHETASE"/>
    <property type="match status" value="1"/>
</dbReference>
<dbReference type="InterPro" id="IPR009081">
    <property type="entry name" value="PP-bd_ACP"/>
</dbReference>
<dbReference type="GO" id="GO:0005829">
    <property type="term" value="C:cytosol"/>
    <property type="evidence" value="ECO:0007669"/>
    <property type="project" value="TreeGrafter"/>
</dbReference>
<feature type="domain" description="Carrier" evidence="4">
    <location>
        <begin position="1"/>
        <end position="74"/>
    </location>
</feature>
<dbReference type="AlphaFoldDB" id="A0A840GAG1"/>
<keyword evidence="3" id="KW-0597">Phosphoprotein</keyword>
<dbReference type="InterPro" id="IPR029058">
    <property type="entry name" value="AB_hydrolase_fold"/>
</dbReference>
<dbReference type="Proteomes" id="UP000524450">
    <property type="component" value="Unassembled WGS sequence"/>
</dbReference>
<reference evidence="5 6" key="1">
    <citation type="submission" date="2020-08" db="EMBL/GenBank/DDBJ databases">
        <title>Genomic Encyclopedia of Type Strains, Phase IV (KMG-V): Genome sequencing to study the core and pangenomes of soil and plant-associated prokaryotes.</title>
        <authorList>
            <person name="Whitman W."/>
        </authorList>
    </citation>
    <scope>NUCLEOTIDE SEQUENCE [LARGE SCALE GENOMIC DNA]</scope>
    <source>
        <strain evidence="5 6">34/80</strain>
    </source>
</reference>
<evidence type="ECO:0000313" key="5">
    <source>
        <dbReference type="EMBL" id="MBB4226161.1"/>
    </source>
</evidence>
<proteinExistence type="predicted"/>
<evidence type="ECO:0000256" key="2">
    <source>
        <dbReference type="ARBA" id="ARBA00022450"/>
    </source>
</evidence>
<dbReference type="FunFam" id="1.10.1200.10:FF:000005">
    <property type="entry name" value="Nonribosomal peptide synthetase 1"/>
    <property type="match status" value="1"/>
</dbReference>
<gene>
    <name evidence="5" type="ORF">GGD71_006980</name>
</gene>
<dbReference type="SMART" id="SM00824">
    <property type="entry name" value="PKS_TE"/>
    <property type="match status" value="1"/>
</dbReference>
<dbReference type="InterPro" id="IPR006162">
    <property type="entry name" value="Ppantetheine_attach_site"/>
</dbReference>
<dbReference type="PROSITE" id="PS50075">
    <property type="entry name" value="CARRIER"/>
    <property type="match status" value="1"/>
</dbReference>
<dbReference type="Pfam" id="PF00550">
    <property type="entry name" value="PP-binding"/>
    <property type="match status" value="1"/>
</dbReference>
<dbReference type="GO" id="GO:0031177">
    <property type="term" value="F:phosphopantetheine binding"/>
    <property type="evidence" value="ECO:0007669"/>
    <property type="project" value="InterPro"/>
</dbReference>
<protein>
    <submittedName>
        <fullName evidence="5">Thioesterase domain-containing protein/acyl carrier protein</fullName>
    </submittedName>
</protein>
<keyword evidence="2" id="KW-0596">Phosphopantetheine</keyword>
<dbReference type="Gene3D" id="3.40.50.1820">
    <property type="entry name" value="alpha/beta hydrolase"/>
    <property type="match status" value="1"/>
</dbReference>
<dbReference type="GO" id="GO:0043041">
    <property type="term" value="P:amino acid activation for nonribosomal peptide biosynthetic process"/>
    <property type="evidence" value="ECO:0007669"/>
    <property type="project" value="TreeGrafter"/>
</dbReference>
<dbReference type="InterPro" id="IPR020806">
    <property type="entry name" value="PKS_PP-bd"/>
</dbReference>
<dbReference type="EMBL" id="JACIFZ010000025">
    <property type="protein sequence ID" value="MBB4226161.1"/>
    <property type="molecule type" value="Genomic_DNA"/>
</dbReference>
<dbReference type="PROSITE" id="PS00012">
    <property type="entry name" value="PHOSPHOPANTETHEINE"/>
    <property type="match status" value="1"/>
</dbReference>
<dbReference type="InterPro" id="IPR001031">
    <property type="entry name" value="Thioesterase"/>
</dbReference>
<accession>A0A840GAG1</accession>
<evidence type="ECO:0000256" key="1">
    <source>
        <dbReference type="ARBA" id="ARBA00001957"/>
    </source>
</evidence>
<name>A0A840GAG1_9BURK</name>
<evidence type="ECO:0000256" key="3">
    <source>
        <dbReference type="ARBA" id="ARBA00022553"/>
    </source>
</evidence>
<dbReference type="SUPFAM" id="SSF53474">
    <property type="entry name" value="alpha/beta-Hydrolases"/>
    <property type="match status" value="1"/>
</dbReference>
<dbReference type="InterPro" id="IPR020802">
    <property type="entry name" value="TesA-like"/>
</dbReference>
<comment type="caution">
    <text evidence="5">The sequence shown here is derived from an EMBL/GenBank/DDBJ whole genome shotgun (WGS) entry which is preliminary data.</text>
</comment>
<dbReference type="Pfam" id="PF00975">
    <property type="entry name" value="Thioesterase"/>
    <property type="match status" value="1"/>
</dbReference>
<evidence type="ECO:0000259" key="4">
    <source>
        <dbReference type="PROSITE" id="PS50075"/>
    </source>
</evidence>
<dbReference type="GO" id="GO:0044550">
    <property type="term" value="P:secondary metabolite biosynthetic process"/>
    <property type="evidence" value="ECO:0007669"/>
    <property type="project" value="TreeGrafter"/>
</dbReference>
<dbReference type="SUPFAM" id="SSF47336">
    <property type="entry name" value="ACP-like"/>
    <property type="match status" value="1"/>
</dbReference>
<comment type="cofactor">
    <cofactor evidence="1">
        <name>pantetheine 4'-phosphate</name>
        <dbReference type="ChEBI" id="CHEBI:47942"/>
    </cofactor>
</comment>
<feature type="non-terminal residue" evidence="5">
    <location>
        <position position="1"/>
    </location>
</feature>
<organism evidence="5 6">
    <name type="scientific">Variovorax guangxiensis</name>
    <dbReference type="NCBI Taxonomy" id="1775474"/>
    <lineage>
        <taxon>Bacteria</taxon>
        <taxon>Pseudomonadati</taxon>
        <taxon>Pseudomonadota</taxon>
        <taxon>Betaproteobacteria</taxon>
        <taxon>Burkholderiales</taxon>
        <taxon>Comamonadaceae</taxon>
        <taxon>Variovorax</taxon>
    </lineage>
</organism>
<dbReference type="InterPro" id="IPR036736">
    <property type="entry name" value="ACP-like_sf"/>
</dbReference>
<sequence length="322" mass="36221">RTPQEETLATLFTEVLRLPSVGIDDNFFDLGGHSLLATKLVSRIRSTLNVELAIRALFEAPTVAELSERLDSSAHHANANSFEVLIPLRPRGELAPLFCIHPAAGLSWGFSSLIQHLGKNRPVYGLQARGFTEFDRMPATIEEMAADYLDQIRKVQPTGPYNILGWSFGGYVAYEIIHILLRQQQDGSSHKNRLILLDTYPPKDRSHVQTSPQKTAKTYEEYRSFFVGQATYSKGQDSDAVEKMWQVVKNNITIFDRYKPPVLDEDLTLFVATKTFRLPTPDAWSPYVKGKIDIHEIPCPHGTMTAPESMAQIGRILTTHLD</sequence>